<reference evidence="16 17" key="1">
    <citation type="submission" date="2010-03" db="EMBL/GenBank/DDBJ databases">
        <authorList>
            <consortium name="The Broad Institute Genome Sequencing Platform"/>
            <person name="Ward D."/>
            <person name="Earl A."/>
            <person name="Feldgarden M."/>
            <person name="Gevers D."/>
            <person name="Young S."/>
            <person name="Zeng Q."/>
            <person name="Koehrsen M."/>
            <person name="Alvarado L."/>
            <person name="Berlin A.M."/>
            <person name="Borenstein D."/>
            <person name="Chapman S.B."/>
            <person name="Chen Z."/>
            <person name="Engels R."/>
            <person name="Freedman E."/>
            <person name="Gellesch M."/>
            <person name="Goldberg J."/>
            <person name="Griggs A."/>
            <person name="Gujja S."/>
            <person name="Heilman E.R."/>
            <person name="Heiman D.I."/>
            <person name="Hepburn T.A."/>
            <person name="Howarth C."/>
            <person name="Jen D."/>
            <person name="Larson L."/>
            <person name="Mehta T."/>
            <person name="Park D."/>
            <person name="Pearson M."/>
            <person name="Richards J."/>
            <person name="Roberts A."/>
            <person name="Saif S."/>
            <person name="Shea T.D."/>
            <person name="Shenoy N."/>
            <person name="Sisk P."/>
            <person name="Stolte C."/>
            <person name="Sykes S.N."/>
            <person name="Walk T."/>
            <person name="White J."/>
            <person name="Yandava C."/>
            <person name="Izard J."/>
            <person name="Baranova O.V."/>
            <person name="Blanton J.M."/>
            <person name="Tanner A.C."/>
            <person name="Dewhirst F."/>
            <person name="Haas B."/>
            <person name="Nusbaum C."/>
            <person name="Birren B."/>
        </authorList>
    </citation>
    <scope>NUCLEOTIDE SEQUENCE [LARGE SCALE GENOMIC DNA]</scope>
    <source>
        <strain evidence="16 17">ATCC 29453</strain>
    </source>
</reference>
<keyword evidence="13 14" id="KW-0326">Glycosidase</keyword>
<dbReference type="GO" id="GO:0051539">
    <property type="term" value="F:4 iron, 4 sulfur cluster binding"/>
    <property type="evidence" value="ECO:0007669"/>
    <property type="project" value="UniProtKB-UniRule"/>
</dbReference>
<evidence type="ECO:0000256" key="12">
    <source>
        <dbReference type="ARBA" id="ARBA00023204"/>
    </source>
</evidence>
<keyword evidence="11" id="KW-0411">Iron-sulfur</keyword>
<dbReference type="InterPro" id="IPR044298">
    <property type="entry name" value="MIG/MutY"/>
</dbReference>
<dbReference type="CDD" id="cd03431">
    <property type="entry name" value="NUDIX_DNA_Glycosylase_C-MutY"/>
    <property type="match status" value="1"/>
</dbReference>
<keyword evidence="12" id="KW-0234">DNA repair</keyword>
<dbReference type="HOGENOM" id="CLU_012862_0_2_4"/>
<evidence type="ECO:0000256" key="1">
    <source>
        <dbReference type="ARBA" id="ARBA00000843"/>
    </source>
</evidence>
<dbReference type="InterPro" id="IPR015797">
    <property type="entry name" value="NUDIX_hydrolase-like_dom_sf"/>
</dbReference>
<dbReference type="InterPro" id="IPR023170">
    <property type="entry name" value="HhH_base_excis_C"/>
</dbReference>
<dbReference type="CDD" id="cd00056">
    <property type="entry name" value="ENDO3c"/>
    <property type="match status" value="1"/>
</dbReference>
<protein>
    <recommendedName>
        <fullName evidence="5 14">Adenine DNA glycosylase</fullName>
        <ecNumber evidence="4 14">3.2.2.31</ecNumber>
    </recommendedName>
</protein>
<sequence length="339" mass="39143">MNQFAEKLINWQRQHGRHNLPWQTSDPYRVWLSEIMLQQTQVATVLEYYPKFINRFPDVQSLAEAEQDAVLQLWAGLGYYSRARNLHKAAQQIVYEFGGQFPQQRIELERLCGVGRSTAAAIAAFAFRQPETILDGNVKRVLCRIFALDGDTSDKKFEAQLWQLAESLLPKNQNDMPVYTQGLMDLGATVCKRSKPDCTHCPMVSDCLAWAQNRVAELPRKKSAVPIKHIAFYWLILRRDDGAIWLQKRPQKGIWAGLYCVPCLENLQEIESFGLDDWQEYAVLTHRLTHRLLEITPLLATHFFRQPEDLGSGVWVQPQNWHEYGLPKPLAQFLPQIVL</sequence>
<dbReference type="GO" id="GO:0006284">
    <property type="term" value="P:base-excision repair"/>
    <property type="evidence" value="ECO:0007669"/>
    <property type="project" value="UniProtKB-UniRule"/>
</dbReference>
<gene>
    <name evidence="16" type="ORF">HMPREF9021_01955</name>
</gene>
<dbReference type="PANTHER" id="PTHR42944:SF1">
    <property type="entry name" value="ADENINE DNA GLYCOSYLASE"/>
    <property type="match status" value="1"/>
</dbReference>
<dbReference type="GO" id="GO:0006298">
    <property type="term" value="P:mismatch repair"/>
    <property type="evidence" value="ECO:0007669"/>
    <property type="project" value="TreeGrafter"/>
</dbReference>
<dbReference type="SMART" id="SM00478">
    <property type="entry name" value="ENDO3c"/>
    <property type="match status" value="1"/>
</dbReference>
<dbReference type="EC" id="3.2.2.31" evidence="4 14"/>
<evidence type="ECO:0000256" key="2">
    <source>
        <dbReference type="ARBA" id="ARBA00002933"/>
    </source>
</evidence>
<dbReference type="Pfam" id="PF14815">
    <property type="entry name" value="NUDIX_4"/>
    <property type="match status" value="1"/>
</dbReference>
<evidence type="ECO:0000256" key="10">
    <source>
        <dbReference type="ARBA" id="ARBA00023004"/>
    </source>
</evidence>
<dbReference type="SUPFAM" id="SSF48150">
    <property type="entry name" value="DNA-glycosylase"/>
    <property type="match status" value="1"/>
</dbReference>
<keyword evidence="7" id="KW-0479">Metal-binding</keyword>
<accession>V9HL52</accession>
<dbReference type="PANTHER" id="PTHR42944">
    <property type="entry name" value="ADENINE DNA GLYCOSYLASE"/>
    <property type="match status" value="1"/>
</dbReference>
<dbReference type="Gene3D" id="1.10.1670.10">
    <property type="entry name" value="Helix-hairpin-Helix base-excision DNA repair enzymes (C-terminal)"/>
    <property type="match status" value="1"/>
</dbReference>
<evidence type="ECO:0000256" key="7">
    <source>
        <dbReference type="ARBA" id="ARBA00022723"/>
    </source>
</evidence>
<comment type="function">
    <text evidence="2">Adenine glycosylase active on G-A mispairs. MutY also corrects error-prone DNA synthesis past GO lesions which are due to the oxidatively damaged form of guanine: 7,8-dihydro-8-oxoguanine (8-oxo-dGTP).</text>
</comment>
<evidence type="ECO:0000256" key="6">
    <source>
        <dbReference type="ARBA" id="ARBA00022485"/>
    </source>
</evidence>
<dbReference type="STRING" id="641147.HMPREF9021_01955"/>
<dbReference type="NCBIfam" id="TIGR01084">
    <property type="entry name" value="mutY"/>
    <property type="match status" value="1"/>
</dbReference>
<evidence type="ECO:0000256" key="13">
    <source>
        <dbReference type="ARBA" id="ARBA00023295"/>
    </source>
</evidence>
<proteinExistence type="inferred from homology"/>
<dbReference type="eggNOG" id="COG1194">
    <property type="taxonomic scope" value="Bacteria"/>
</dbReference>
<reference evidence="16 17" key="2">
    <citation type="submission" date="2011-10" db="EMBL/GenBank/DDBJ databases">
        <title>The Genome Sequence of Simonsiella muelleri ATCC 29453.</title>
        <authorList>
            <consortium name="The Broad Institute Genome Sequencing Platform"/>
            <consortium name="The Broad Institute Genome Sequencing Center for Infectious Disease"/>
            <person name="Earl A."/>
            <person name="Ward D."/>
            <person name="Feldgarden M."/>
            <person name="Gevers D."/>
            <person name="Izard J."/>
            <person name="Baranova O.V."/>
            <person name="Blanton J.M."/>
            <person name="Tanner A.C."/>
            <person name="Dewhirst F."/>
            <person name="Young S.K."/>
            <person name="Zeng Q."/>
            <person name="Gargeya S."/>
            <person name="Fitzgerald M."/>
            <person name="Haas B."/>
            <person name="Abouelleil A."/>
            <person name="Alvarado L."/>
            <person name="Arachchi H.M."/>
            <person name="Berlin A."/>
            <person name="Brown A."/>
            <person name="Chapman S.B."/>
            <person name="Chen Z."/>
            <person name="Dunbar C."/>
            <person name="Freedman E."/>
            <person name="Gearin G."/>
            <person name="Goldberg J."/>
            <person name="Griggs A."/>
            <person name="Gujja S."/>
            <person name="Heiman D."/>
            <person name="Howarth C."/>
            <person name="Larson L."/>
            <person name="Lui A."/>
            <person name="MacDonald P.J.P."/>
            <person name="Montmayeur A."/>
            <person name="Murphy C."/>
            <person name="Neiman D."/>
            <person name="Pearson M."/>
            <person name="Priest M."/>
            <person name="Roberts A."/>
            <person name="Saif S."/>
            <person name="Shea T."/>
            <person name="Shenoy N."/>
            <person name="Sisk P."/>
            <person name="Stolte C."/>
            <person name="Sykes S."/>
            <person name="Wortman J."/>
            <person name="Nusbaum C."/>
            <person name="Birren B."/>
        </authorList>
    </citation>
    <scope>NUCLEOTIDE SEQUENCE [LARGE SCALE GENOMIC DNA]</scope>
    <source>
        <strain evidence="16 17">ATCC 29453</strain>
    </source>
</reference>
<keyword evidence="17" id="KW-1185">Reference proteome</keyword>
<dbReference type="GO" id="GO:0046872">
    <property type="term" value="F:metal ion binding"/>
    <property type="evidence" value="ECO:0007669"/>
    <property type="project" value="UniProtKB-UniRule"/>
</dbReference>
<dbReference type="Pfam" id="PF00730">
    <property type="entry name" value="HhH-GPD"/>
    <property type="match status" value="1"/>
</dbReference>
<keyword evidence="10 14" id="KW-0408">Iron</keyword>
<dbReference type="GO" id="GO:0034039">
    <property type="term" value="F:8-oxo-7,8-dihydroguanine DNA N-glycosylase activity"/>
    <property type="evidence" value="ECO:0007669"/>
    <property type="project" value="TreeGrafter"/>
</dbReference>
<evidence type="ECO:0000256" key="11">
    <source>
        <dbReference type="ARBA" id="ARBA00023014"/>
    </source>
</evidence>
<dbReference type="SMR" id="V9HL52"/>
<keyword evidence="9" id="KW-0378">Hydrolase</keyword>
<dbReference type="Gene3D" id="1.10.340.30">
    <property type="entry name" value="Hypothetical protein, domain 2"/>
    <property type="match status" value="1"/>
</dbReference>
<comment type="catalytic activity">
    <reaction evidence="1 14">
        <text>Hydrolyzes free adenine bases from 7,8-dihydro-8-oxoguanine:adenine mismatched double-stranded DNA, leaving an apurinic site.</text>
        <dbReference type="EC" id="3.2.2.31"/>
    </reaction>
</comment>
<evidence type="ECO:0000313" key="16">
    <source>
        <dbReference type="EMBL" id="EFG30186.1"/>
    </source>
</evidence>
<dbReference type="EMBL" id="ADCY02000041">
    <property type="protein sequence ID" value="EFG30186.1"/>
    <property type="molecule type" value="Genomic_DNA"/>
</dbReference>
<evidence type="ECO:0000256" key="3">
    <source>
        <dbReference type="ARBA" id="ARBA00008343"/>
    </source>
</evidence>
<dbReference type="OrthoDB" id="9802365at2"/>
<comment type="caution">
    <text evidence="16">The sequence shown here is derived from an EMBL/GenBank/DDBJ whole genome shotgun (WGS) entry which is preliminary data.</text>
</comment>
<evidence type="ECO:0000259" key="15">
    <source>
        <dbReference type="SMART" id="SM00478"/>
    </source>
</evidence>
<dbReference type="RefSeq" id="WP_002642238.1">
    <property type="nucleotide sequence ID" value="NZ_CP019448.1"/>
</dbReference>
<keyword evidence="8 14" id="KW-0227">DNA damage</keyword>
<evidence type="ECO:0000256" key="8">
    <source>
        <dbReference type="ARBA" id="ARBA00022763"/>
    </source>
</evidence>
<organism evidence="16 17">
    <name type="scientific">Simonsiella muelleri ATCC 29453</name>
    <dbReference type="NCBI Taxonomy" id="641147"/>
    <lineage>
        <taxon>Bacteria</taxon>
        <taxon>Pseudomonadati</taxon>
        <taxon>Pseudomonadota</taxon>
        <taxon>Betaproteobacteria</taxon>
        <taxon>Neisseriales</taxon>
        <taxon>Neisseriaceae</taxon>
        <taxon>Simonsiella</taxon>
    </lineage>
</organism>
<dbReference type="KEGG" id="smur:BWP33_08635"/>
<dbReference type="GO" id="GO:0035485">
    <property type="term" value="F:adenine/guanine mispair binding"/>
    <property type="evidence" value="ECO:0007669"/>
    <property type="project" value="TreeGrafter"/>
</dbReference>
<dbReference type="SUPFAM" id="SSF55811">
    <property type="entry name" value="Nudix"/>
    <property type="match status" value="1"/>
</dbReference>
<dbReference type="GO" id="GO:0000701">
    <property type="term" value="F:purine-specific mismatch base pair DNA N-glycosylase activity"/>
    <property type="evidence" value="ECO:0007669"/>
    <property type="project" value="UniProtKB-EC"/>
</dbReference>
<feature type="domain" description="HhH-GPD" evidence="15">
    <location>
        <begin position="36"/>
        <end position="189"/>
    </location>
</feature>
<dbReference type="Proteomes" id="UP000017813">
    <property type="component" value="Unassembled WGS sequence"/>
</dbReference>
<dbReference type="FunFam" id="1.10.340.30:FF:000002">
    <property type="entry name" value="Adenine DNA glycosylase"/>
    <property type="match status" value="1"/>
</dbReference>
<dbReference type="Gene3D" id="3.90.79.10">
    <property type="entry name" value="Nucleoside Triphosphate Pyrophosphohydrolase"/>
    <property type="match status" value="1"/>
</dbReference>
<evidence type="ECO:0000256" key="9">
    <source>
        <dbReference type="ARBA" id="ARBA00022801"/>
    </source>
</evidence>
<evidence type="ECO:0000256" key="14">
    <source>
        <dbReference type="RuleBase" id="RU365096"/>
    </source>
</evidence>
<dbReference type="GO" id="GO:0032357">
    <property type="term" value="F:oxidized purine DNA binding"/>
    <property type="evidence" value="ECO:0007669"/>
    <property type="project" value="TreeGrafter"/>
</dbReference>
<comment type="cofactor">
    <cofactor evidence="14">
        <name>[4Fe-4S] cluster</name>
        <dbReference type="ChEBI" id="CHEBI:49883"/>
    </cofactor>
    <text evidence="14">Binds 1 [4Fe-4S] cluster.</text>
</comment>
<comment type="similarity">
    <text evidence="3 14">Belongs to the Nth/MutY family.</text>
</comment>
<dbReference type="AlphaFoldDB" id="V9HL52"/>
<evidence type="ECO:0000256" key="5">
    <source>
        <dbReference type="ARBA" id="ARBA00022023"/>
    </source>
</evidence>
<dbReference type="InterPro" id="IPR005760">
    <property type="entry name" value="A/G_AdeGlyc_MutY"/>
</dbReference>
<dbReference type="InterPro" id="IPR029119">
    <property type="entry name" value="MutY_C"/>
</dbReference>
<keyword evidence="6" id="KW-0004">4Fe-4S</keyword>
<name>V9HL52_9NEIS</name>
<dbReference type="InterPro" id="IPR011257">
    <property type="entry name" value="DNA_glycosylase"/>
</dbReference>
<evidence type="ECO:0000256" key="4">
    <source>
        <dbReference type="ARBA" id="ARBA00012045"/>
    </source>
</evidence>
<dbReference type="InterPro" id="IPR003265">
    <property type="entry name" value="HhH-GPD_domain"/>
</dbReference>
<evidence type="ECO:0000313" key="17">
    <source>
        <dbReference type="Proteomes" id="UP000017813"/>
    </source>
</evidence>